<comment type="caution">
    <text evidence="5">The sequence shown here is derived from an EMBL/GenBank/DDBJ whole genome shotgun (WGS) entry which is preliminary data.</text>
</comment>
<dbReference type="AlphaFoldDB" id="A0A2V3PPI8"/>
<dbReference type="Pfam" id="PF17128">
    <property type="entry name" value="DUF5107"/>
    <property type="match status" value="1"/>
</dbReference>
<evidence type="ECO:0000259" key="4">
    <source>
        <dbReference type="Pfam" id="PF17128"/>
    </source>
</evidence>
<accession>A0A2V3PPI8</accession>
<evidence type="ECO:0000313" key="5">
    <source>
        <dbReference type="EMBL" id="PXV65029.1"/>
    </source>
</evidence>
<feature type="repeat" description="TPR" evidence="3">
    <location>
        <begin position="715"/>
        <end position="748"/>
    </location>
</feature>
<keyword evidence="1" id="KW-0677">Repeat</keyword>
<evidence type="ECO:0000313" key="6">
    <source>
        <dbReference type="Proteomes" id="UP000247973"/>
    </source>
</evidence>
<dbReference type="SMART" id="SM00028">
    <property type="entry name" value="TPR"/>
    <property type="match status" value="7"/>
</dbReference>
<dbReference type="EMBL" id="QICL01000008">
    <property type="protein sequence ID" value="PXV65029.1"/>
    <property type="molecule type" value="Genomic_DNA"/>
</dbReference>
<dbReference type="Proteomes" id="UP000247973">
    <property type="component" value="Unassembled WGS sequence"/>
</dbReference>
<sequence length="1113" mass="128178">MEKMTKHLIQATVNQKGIVKAWEEDILLPTYEIGAEEKNPIFSEKRVYQGSSGVVYPYPVVEKISDEKKDKLYKALFLENEYLKIMILPELGGRVQMAYDKVKKRHFVYYNQVIKPALVGLTGPWISGGIEFNWPQHHRPSTYLPTDYCIEENEDGSITVWCNEVERMFRTKGMQGFTLHPGKSYLEIKVKVYNRTTFPQTFLWWANPAVVVNDGYHTVFPPDVHAVFDHGKRDVSNFPIATGVYYKQDYSEGVDISKYKNIPVPTSYMAVQSKFDFVGGYEEDAKGGLLHIANHHVSPGKKQWTWGCGDFGVAWDRNLTDEDGPYIELMTGVFTDNQPDFTWLQPNEEKSWVQYFMPYAEVGYVKNANKDAIVNVNIKDGQANIILYTTSEFENLHIILKNKDGKVYVDDTANTSPSESYFKSVKVGEILPEDLIFELYTKDGKELLTYQADKPEIKPTPDPAKAAKDPQDIASIEQLFLTGQHLEQYRHATYNPMDYYIEALKREPSNIRCNNAMGLLLMRKGQFAKAEAYFQEAIKTQTERNPNPYDGEPYFNLGWSLNMQGCQEDAYDAFFKATWNAAWQDSGFYALAQIDASKGLWEDALDRIDRSLIRNWHNHKGRQLKASVLRKLGKKEEAVALIEESLKIDKFNMGCRFEKYLLTNDAKDLQELKALMHGSTHPYIEYALDFSDSGMYSEADQFLRLSIADPENVYPMVYYTLGYFASKSGDASKAKEYYIKASQMCPDKCFPNRIEEVNILKDAICLNPSDSFAPYYLGNFWYAARQYDEAIVCWEKSKEVNAKFPTVLRNLALAYYNKTNNKSQAKVLLEEAFKLDQTDDRLLMELDQLYKKTGLSHRKRLTFLEKHPTLVDQRDDLSIERITLYNQLGEYTKAKDLIASRKFHPWEGGEGKITKQYTICRLELAKQAIDNKQFKEALILLHEIDTYPHNLGEGKLSNAEENDIDYYKGIAYRGLRDEKQALVYLQKATVGSSEPQQAFFYNDQQPDKIYYQGLAWEALGNTGKAKSRYNKLINHGEKHLFDNCRIDYFAVSLPDLAIWEDDLNIRNQIHCYYVMGLGHLGLGDIVKAKEYLEKVKQLDINHQDSQLLLSSIK</sequence>
<dbReference type="OrthoDB" id="174931at2"/>
<dbReference type="Gene3D" id="1.25.40.10">
    <property type="entry name" value="Tetratricopeptide repeat domain"/>
    <property type="match status" value="4"/>
</dbReference>
<dbReference type="SUPFAM" id="SSF48452">
    <property type="entry name" value="TPR-like"/>
    <property type="match status" value="3"/>
</dbReference>
<evidence type="ECO:0000256" key="2">
    <source>
        <dbReference type="ARBA" id="ARBA00022803"/>
    </source>
</evidence>
<keyword evidence="6" id="KW-1185">Reference proteome</keyword>
<dbReference type="PROSITE" id="PS50005">
    <property type="entry name" value="TPR"/>
    <property type="match status" value="1"/>
</dbReference>
<evidence type="ECO:0000256" key="3">
    <source>
        <dbReference type="PROSITE-ProRule" id="PRU00339"/>
    </source>
</evidence>
<dbReference type="RefSeq" id="WP_110310308.1">
    <property type="nucleotide sequence ID" value="NZ_QICL01000008.1"/>
</dbReference>
<proteinExistence type="predicted"/>
<dbReference type="InterPro" id="IPR033396">
    <property type="entry name" value="DUF5107"/>
</dbReference>
<name>A0A2V3PPI8_9BACT</name>
<evidence type="ECO:0000256" key="1">
    <source>
        <dbReference type="ARBA" id="ARBA00022737"/>
    </source>
</evidence>
<dbReference type="PANTHER" id="PTHR44943:SF8">
    <property type="entry name" value="TPR REPEAT-CONTAINING PROTEIN MJ0263"/>
    <property type="match status" value="1"/>
</dbReference>
<dbReference type="InterPro" id="IPR051685">
    <property type="entry name" value="Ycf3/AcsC/BcsC/TPR_MFPF"/>
</dbReference>
<protein>
    <submittedName>
        <fullName evidence="5">Tfp pilus assembly protein PilF</fullName>
    </submittedName>
</protein>
<dbReference type="PANTHER" id="PTHR44943">
    <property type="entry name" value="CELLULOSE SYNTHASE OPERON PROTEIN C"/>
    <property type="match status" value="1"/>
</dbReference>
<gene>
    <name evidence="5" type="ORF">CLV62_10827</name>
</gene>
<dbReference type="InterPro" id="IPR011990">
    <property type="entry name" value="TPR-like_helical_dom_sf"/>
</dbReference>
<feature type="domain" description="DUF5107" evidence="4">
    <location>
        <begin position="54"/>
        <end position="358"/>
    </location>
</feature>
<dbReference type="Pfam" id="PF13181">
    <property type="entry name" value="TPR_8"/>
    <property type="match status" value="3"/>
</dbReference>
<dbReference type="InterPro" id="IPR019734">
    <property type="entry name" value="TPR_rpt"/>
</dbReference>
<organism evidence="5 6">
    <name type="scientific">Dysgonomonas alginatilytica</name>
    <dbReference type="NCBI Taxonomy" id="1605892"/>
    <lineage>
        <taxon>Bacteria</taxon>
        <taxon>Pseudomonadati</taxon>
        <taxon>Bacteroidota</taxon>
        <taxon>Bacteroidia</taxon>
        <taxon>Bacteroidales</taxon>
        <taxon>Dysgonomonadaceae</taxon>
        <taxon>Dysgonomonas</taxon>
    </lineage>
</organism>
<keyword evidence="2 3" id="KW-0802">TPR repeat</keyword>
<reference evidence="5 6" key="1">
    <citation type="submission" date="2018-03" db="EMBL/GenBank/DDBJ databases">
        <title>Genomic Encyclopedia of Archaeal and Bacterial Type Strains, Phase II (KMG-II): from individual species to whole genera.</title>
        <authorList>
            <person name="Goeker M."/>
        </authorList>
    </citation>
    <scope>NUCLEOTIDE SEQUENCE [LARGE SCALE GENOMIC DNA]</scope>
    <source>
        <strain evidence="5 6">DSM 100214</strain>
    </source>
</reference>